<feature type="compositionally biased region" description="Low complexity" evidence="2">
    <location>
        <begin position="580"/>
        <end position="591"/>
    </location>
</feature>
<feature type="compositionally biased region" description="Pro residues" evidence="2">
    <location>
        <begin position="1"/>
        <end position="15"/>
    </location>
</feature>
<feature type="compositionally biased region" description="Low complexity" evidence="2">
    <location>
        <begin position="60"/>
        <end position="71"/>
    </location>
</feature>
<comment type="caution">
    <text evidence="3">The sequence shown here is derived from an EMBL/GenBank/DDBJ whole genome shotgun (WGS) entry which is preliminary data.</text>
</comment>
<keyword evidence="4" id="KW-1185">Reference proteome</keyword>
<evidence type="ECO:0000256" key="2">
    <source>
        <dbReference type="SAM" id="MobiDB-lite"/>
    </source>
</evidence>
<dbReference type="Proteomes" id="UP000077002">
    <property type="component" value="Unassembled WGS sequence"/>
</dbReference>
<feature type="region of interest" description="Disordered" evidence="2">
    <location>
        <begin position="143"/>
        <end position="169"/>
    </location>
</feature>
<dbReference type="EMBL" id="LVKK01000086">
    <property type="protein sequence ID" value="OAG36672.1"/>
    <property type="molecule type" value="Genomic_DNA"/>
</dbReference>
<accession>A0A177F038</accession>
<feature type="compositionally biased region" description="Low complexity" evidence="2">
    <location>
        <begin position="16"/>
        <end position="27"/>
    </location>
</feature>
<evidence type="ECO:0000313" key="4">
    <source>
        <dbReference type="Proteomes" id="UP000077002"/>
    </source>
</evidence>
<proteinExistence type="predicted"/>
<dbReference type="RefSeq" id="XP_022508624.1">
    <property type="nucleotide sequence ID" value="XM_022659085.1"/>
</dbReference>
<organism evidence="3 4">
    <name type="scientific">Fonsecaea monophora</name>
    <dbReference type="NCBI Taxonomy" id="254056"/>
    <lineage>
        <taxon>Eukaryota</taxon>
        <taxon>Fungi</taxon>
        <taxon>Dikarya</taxon>
        <taxon>Ascomycota</taxon>
        <taxon>Pezizomycotina</taxon>
        <taxon>Eurotiomycetes</taxon>
        <taxon>Chaetothyriomycetidae</taxon>
        <taxon>Chaetothyriales</taxon>
        <taxon>Herpotrichiellaceae</taxon>
        <taxon>Fonsecaea</taxon>
    </lineage>
</organism>
<evidence type="ECO:0000313" key="3">
    <source>
        <dbReference type="EMBL" id="OAG36672.1"/>
    </source>
</evidence>
<dbReference type="GeneID" id="34604285"/>
<feature type="compositionally biased region" description="Polar residues" evidence="2">
    <location>
        <begin position="599"/>
        <end position="615"/>
    </location>
</feature>
<gene>
    <name evidence="3" type="ORF">AYO21_09147</name>
</gene>
<keyword evidence="1" id="KW-0175">Coiled coil</keyword>
<feature type="compositionally biased region" description="Polar residues" evidence="2">
    <location>
        <begin position="626"/>
        <end position="638"/>
    </location>
</feature>
<sequence>MPASTPPVSAPPASTPPVSAMPASAMPKSTTPVPTQAAATKAVSTMPVSTMPSSTPPAPTKVAATKAARTSTPRKTAKRSASGNEKDTPKRARLTRRKTMDSATVSPGVQPDASAENPTGILNGKNGLCLHCKAYNEVAKDMGQSTADTCGGGKQAKGETPGETCQTCQEKGLPCSFEDARTDEGESNTGKQYERAKRLAERELALLKKVEDMQTELNKLNEDADEDVLMDRRYLSTVRKTKEEAMKEALVEVDKYKADAFKAINADLIEHRVNHSARIVEDLETQKPAVRARWEANFKTELQAERSKRMQQLSDHMEEQQRKATLQDEKELLASRKKKEADLDKEFSLKREQRELDLKNLMSSKEAQLMTEFDTKRVQHNLDLEKWKHEEITAINECVEKERSKRFAEVTQELNRLIVSVKAREVEVMNGVQKQFESWKNQYAGQLRSVLESTTSLMKAEVKAEVLSQVESLRGTINAEVNNKSRIDRLSKGVNHMMAQMATQEESHKTQMAEMKSQMEHHIQLNTPVSATLGEGNDGFSTQQVPHATFDLYPAINTQQRNSSTFTEASLPTTVPTNASTSTQYGSSTTGDEVLTSDVVPSNSSPTNAATRGSPTPTPSRVAPLEQQSMSSGGLSSHNAAPYPNYPMNNGVAGQSPYHQWVSNPQGQWGSPFNYQQQQYYDQTQYSDQYQYYGHHQYYPGPQQ</sequence>
<feature type="region of interest" description="Disordered" evidence="2">
    <location>
        <begin position="568"/>
        <end position="648"/>
    </location>
</feature>
<feature type="compositionally biased region" description="Low complexity" evidence="2">
    <location>
        <begin position="639"/>
        <end position="648"/>
    </location>
</feature>
<feature type="coiled-coil region" evidence="1">
    <location>
        <begin position="193"/>
        <end position="259"/>
    </location>
</feature>
<feature type="compositionally biased region" description="Polar residues" evidence="2">
    <location>
        <begin position="28"/>
        <end position="38"/>
    </location>
</feature>
<feature type="region of interest" description="Disordered" evidence="2">
    <location>
        <begin position="1"/>
        <end position="119"/>
    </location>
</feature>
<dbReference type="AlphaFoldDB" id="A0A177F038"/>
<feature type="compositionally biased region" description="Low complexity" evidence="2">
    <location>
        <begin position="43"/>
        <end position="53"/>
    </location>
</feature>
<feature type="compositionally biased region" description="Polar residues" evidence="2">
    <location>
        <begin position="568"/>
        <end position="579"/>
    </location>
</feature>
<protein>
    <submittedName>
        <fullName evidence="3">Uncharacterized protein</fullName>
    </submittedName>
</protein>
<evidence type="ECO:0000256" key="1">
    <source>
        <dbReference type="SAM" id="Coils"/>
    </source>
</evidence>
<name>A0A177F038_9EURO</name>
<reference evidence="3 4" key="1">
    <citation type="submission" date="2016-03" db="EMBL/GenBank/DDBJ databases">
        <title>Draft genome sequence of the Fonsecaea monophora CBS 269.37.</title>
        <authorList>
            <person name="Bombassaro A."/>
            <person name="Vinicius W.A."/>
            <person name="De Hoog S."/>
            <person name="Sun J."/>
            <person name="Souza E.M."/>
            <person name="Raittz R.T."/>
            <person name="Costa F."/>
            <person name="Leao A.C."/>
            <person name="Tadra-Sfeir M.Z."/>
            <person name="Baura V."/>
            <person name="Balsanelli E."/>
            <person name="Pedrosa F.O."/>
            <person name="Moreno L.F."/>
            <person name="Steffens M.B."/>
            <person name="Xi L."/>
            <person name="Bocca A.L."/>
            <person name="Felipe M.S."/>
            <person name="Teixeira M."/>
            <person name="Telles Filho F.Q."/>
            <person name="Azevedo C.M."/>
            <person name="Gomes R."/>
            <person name="Vicente V.A."/>
        </authorList>
    </citation>
    <scope>NUCLEOTIDE SEQUENCE [LARGE SCALE GENOMIC DNA]</scope>
    <source>
        <strain evidence="3 4">CBS 269.37</strain>
    </source>
</reference>